<feature type="compositionally biased region" description="Low complexity" evidence="1">
    <location>
        <begin position="1021"/>
        <end position="1035"/>
    </location>
</feature>
<protein>
    <submittedName>
        <fullName evidence="2">Uncharacterized protein</fullName>
    </submittedName>
</protein>
<dbReference type="KEGG" id="ela:UCREL1_10131"/>
<proteinExistence type="predicted"/>
<feature type="compositionally biased region" description="Polar residues" evidence="1">
    <location>
        <begin position="1"/>
        <end position="11"/>
    </location>
</feature>
<dbReference type="OrthoDB" id="5376710at2759"/>
<dbReference type="STRING" id="1287681.M7S9V1"/>
<gene>
    <name evidence="2" type="ORF">UCREL1_10131</name>
</gene>
<sequence length="1128" mass="122370">MRPSLSTSFTHDNADGDGDDDDDDAKCRRLLQYVEKMRRAPLDADQAEQTYFVYGAMREECSRLCRGLLNACLQQSGGEGEGDGSTSSGADPTTERLSIGPRTSAVCLSAVCLVDGSLSFGIVADESPPSLMPHPIRTTVGSNGSRNGHPRELYLVAIRHWQSCQVALLEALRTSLLEIYQGADPAGATVRGFEMLCASRSARHTAVKQIRRSAAAASGGGITSYVQRNFGPLFAAPASADLSVAPTDDGADFLTGYEIRFSHYDILLADLGETHRLLNAAELGLQHTTAAADVRECVISPRGNVVLEFVNSGGGVAEDAPVYRFRVSSHMLAEVSPVFASIFALYSGTTGGGGVYAGGGGSSKHSTTPATTTTTVASSLEASGGYEKIQLPPPPIRHTCSDGTTVDLYQMPQTEPNTKRAMEIVLHAAHMHNEEIPRDVDFDQFVAVASVCLRYRCTSPLELIVEHRWLPQWMHRTATTLGADDVPDGLLLISYAFGVRRLFTRVSKSAVLNVVDEADLRAKNWPRAIKDKIWAVRQAKVEQVYACCSGALQEYLRPPPLLPPKRPPTPPPLVLPPFSPSASNNNGGEKSNRGDSRRDGKSSRNSGGAMAGTASAGMSRGTGDGSDSNGGSGSVRTCVFEPTSAPRCPKGSHACDAASLGWLMKTFAELQVLPHIVQSARIVGHLPPPPKRSLNQLFDSLRFMASPPPPHDGCHDDNYYGGICDYASAFRSAINDVYNSVPGITLYDVAGRHGWGLSRRKHDQPQAMNKMQVMYYYHTRRKGDDAIRASREAVELRILSLLDNLGDLHAAAMVNRSFYDTYKKNELLLMRGILKREAMRRRSDPSSLMSPSSSSSSSPGKLGRPQKSAPVAMGNGGARYWMKSFENQQQLLRRYQQYQHYGSIEARCSTSILTGNSAAAMPGVNNEREKEEPAAASVPVSYFDVSDDDDDEDEDGNAGTSSRDNNGERGGRRDSDVTVTKQNGMVMTAMRKDEDDTQRNSISEMVTREEAEQILWPPKLSDNNSSSNSNMTSPSALPPSYTFASTPTTTTVTLDTNHAGDQVPRQQQHESTAAEDGPGNKEKFLGDGAGLVPTEHKSLLPSENKHLRETYNRLVGLRVDEPHENSFW</sequence>
<dbReference type="HOGENOM" id="CLU_008374_0_0_1"/>
<feature type="compositionally biased region" description="Acidic residues" evidence="1">
    <location>
        <begin position="945"/>
        <end position="956"/>
    </location>
</feature>
<feature type="region of interest" description="Disordered" evidence="1">
    <location>
        <begin position="840"/>
        <end position="873"/>
    </location>
</feature>
<feature type="compositionally biased region" description="Basic and acidic residues" evidence="1">
    <location>
        <begin position="1094"/>
        <end position="1104"/>
    </location>
</feature>
<feature type="compositionally biased region" description="Low complexity" evidence="1">
    <location>
        <begin position="603"/>
        <end position="619"/>
    </location>
</feature>
<keyword evidence="3" id="KW-1185">Reference proteome</keyword>
<accession>M7S9V1</accession>
<evidence type="ECO:0000313" key="2">
    <source>
        <dbReference type="EMBL" id="EMR62919.1"/>
    </source>
</evidence>
<feature type="compositionally biased region" description="Polar residues" evidence="1">
    <location>
        <begin position="580"/>
        <end position="589"/>
    </location>
</feature>
<feature type="compositionally biased region" description="Low complexity" evidence="1">
    <location>
        <begin position="845"/>
        <end position="859"/>
    </location>
</feature>
<feature type="region of interest" description="Disordered" evidence="1">
    <location>
        <begin position="76"/>
        <end position="97"/>
    </location>
</feature>
<dbReference type="EMBL" id="KB707333">
    <property type="protein sequence ID" value="EMR62919.1"/>
    <property type="molecule type" value="Genomic_DNA"/>
</dbReference>
<dbReference type="eggNOG" id="ENOG502SFK0">
    <property type="taxonomic scope" value="Eukaryota"/>
</dbReference>
<feature type="compositionally biased region" description="Basic and acidic residues" evidence="1">
    <location>
        <begin position="965"/>
        <end position="976"/>
    </location>
</feature>
<dbReference type="Proteomes" id="UP000012174">
    <property type="component" value="Unassembled WGS sequence"/>
</dbReference>
<feature type="compositionally biased region" description="Basic and acidic residues" evidence="1">
    <location>
        <begin position="590"/>
        <end position="602"/>
    </location>
</feature>
<evidence type="ECO:0000256" key="1">
    <source>
        <dbReference type="SAM" id="MobiDB-lite"/>
    </source>
</evidence>
<dbReference type="AlphaFoldDB" id="M7S9V1"/>
<organism evidence="2 3">
    <name type="scientific">Eutypa lata (strain UCR-EL1)</name>
    <name type="common">Grapevine dieback disease fungus</name>
    <name type="synonym">Eutypa armeniacae</name>
    <dbReference type="NCBI Taxonomy" id="1287681"/>
    <lineage>
        <taxon>Eukaryota</taxon>
        <taxon>Fungi</taxon>
        <taxon>Dikarya</taxon>
        <taxon>Ascomycota</taxon>
        <taxon>Pezizomycotina</taxon>
        <taxon>Sordariomycetes</taxon>
        <taxon>Xylariomycetidae</taxon>
        <taxon>Xylariales</taxon>
        <taxon>Diatrypaceae</taxon>
        <taxon>Eutypa</taxon>
    </lineage>
</organism>
<feature type="region of interest" description="Disordered" evidence="1">
    <location>
        <begin position="1"/>
        <end position="23"/>
    </location>
</feature>
<feature type="compositionally biased region" description="Low complexity" evidence="1">
    <location>
        <begin position="1042"/>
        <end position="1056"/>
    </location>
</feature>
<feature type="region of interest" description="Disordered" evidence="1">
    <location>
        <begin position="923"/>
        <end position="1104"/>
    </location>
</feature>
<feature type="region of interest" description="Disordered" evidence="1">
    <location>
        <begin position="559"/>
        <end position="632"/>
    </location>
</feature>
<name>M7S9V1_EUTLA</name>
<reference evidence="3" key="1">
    <citation type="journal article" date="2013" name="Genome Announc.">
        <title>Draft genome sequence of the grapevine dieback fungus Eutypa lata UCR-EL1.</title>
        <authorList>
            <person name="Blanco-Ulate B."/>
            <person name="Rolshausen P.E."/>
            <person name="Cantu D."/>
        </authorList>
    </citation>
    <scope>NUCLEOTIDE SEQUENCE [LARGE SCALE GENOMIC DNA]</scope>
    <source>
        <strain evidence="3">UCR-EL1</strain>
    </source>
</reference>
<evidence type="ECO:0000313" key="3">
    <source>
        <dbReference type="Proteomes" id="UP000012174"/>
    </source>
</evidence>
<feature type="compositionally biased region" description="Pro residues" evidence="1">
    <location>
        <begin position="559"/>
        <end position="579"/>
    </location>
</feature>
<feature type="compositionally biased region" description="Gly residues" evidence="1">
    <location>
        <begin position="620"/>
        <end position="632"/>
    </location>
</feature>